<reference evidence="1" key="1">
    <citation type="submission" date="2022-07" db="EMBL/GenBank/DDBJ databases">
        <title>Genome Sequence of Xylaria arbuscula.</title>
        <authorList>
            <person name="Buettner E."/>
        </authorList>
    </citation>
    <scope>NUCLEOTIDE SEQUENCE</scope>
    <source>
        <strain evidence="1">VT107</strain>
    </source>
</reference>
<dbReference type="EMBL" id="JANPWZ010000511">
    <property type="protein sequence ID" value="KAJ3575892.1"/>
    <property type="molecule type" value="Genomic_DNA"/>
</dbReference>
<dbReference type="AlphaFoldDB" id="A0A9W8NHF2"/>
<evidence type="ECO:0000313" key="2">
    <source>
        <dbReference type="Proteomes" id="UP001148614"/>
    </source>
</evidence>
<organism evidence="1 2">
    <name type="scientific">Xylaria arbuscula</name>
    <dbReference type="NCBI Taxonomy" id="114810"/>
    <lineage>
        <taxon>Eukaryota</taxon>
        <taxon>Fungi</taxon>
        <taxon>Dikarya</taxon>
        <taxon>Ascomycota</taxon>
        <taxon>Pezizomycotina</taxon>
        <taxon>Sordariomycetes</taxon>
        <taxon>Xylariomycetidae</taxon>
        <taxon>Xylariales</taxon>
        <taxon>Xylariaceae</taxon>
        <taxon>Xylaria</taxon>
    </lineage>
</organism>
<keyword evidence="2" id="KW-1185">Reference proteome</keyword>
<accession>A0A9W8NHF2</accession>
<name>A0A9W8NHF2_9PEZI</name>
<evidence type="ECO:0000313" key="1">
    <source>
        <dbReference type="EMBL" id="KAJ3575892.1"/>
    </source>
</evidence>
<proteinExistence type="predicted"/>
<sequence length="149" mass="16696">MIGAQRFSKWEESWNAVSNPWTTSRMRRSFQKEWIVAPCSRLRPGLEREGPYFILLAELLSIEPHSILGWITKCESRARNGHGSIVKSTVASTATLPSRLMLCLLPSLGATLKQRKQNQNNNATQAKEWTMTPGGSKVKRVDASLITLS</sequence>
<protein>
    <submittedName>
        <fullName evidence="1">Uncharacterized protein</fullName>
    </submittedName>
</protein>
<comment type="caution">
    <text evidence="1">The sequence shown here is derived from an EMBL/GenBank/DDBJ whole genome shotgun (WGS) entry which is preliminary data.</text>
</comment>
<dbReference type="Proteomes" id="UP001148614">
    <property type="component" value="Unassembled WGS sequence"/>
</dbReference>
<gene>
    <name evidence="1" type="ORF">NPX13_g3878</name>
</gene>